<proteinExistence type="predicted"/>
<protein>
    <submittedName>
        <fullName evidence="2">VOC family protein</fullName>
    </submittedName>
</protein>
<dbReference type="Gene3D" id="3.10.180.10">
    <property type="entry name" value="2,3-Dihydroxybiphenyl 1,2-Dioxygenase, domain 1"/>
    <property type="match status" value="1"/>
</dbReference>
<dbReference type="InterPro" id="IPR004360">
    <property type="entry name" value="Glyas_Fos-R_dOase_dom"/>
</dbReference>
<dbReference type="InterPro" id="IPR037523">
    <property type="entry name" value="VOC_core"/>
</dbReference>
<gene>
    <name evidence="2" type="ORF">OV079_01915</name>
</gene>
<dbReference type="SUPFAM" id="SSF54593">
    <property type="entry name" value="Glyoxalase/Bleomycin resistance protein/Dihydroxybiphenyl dioxygenase"/>
    <property type="match status" value="1"/>
</dbReference>
<accession>A0A9X3EII9</accession>
<comment type="caution">
    <text evidence="2">The sequence shown here is derived from an EMBL/GenBank/DDBJ whole genome shotgun (WGS) entry which is preliminary data.</text>
</comment>
<dbReference type="InterPro" id="IPR029068">
    <property type="entry name" value="Glyas_Bleomycin-R_OHBP_Dase"/>
</dbReference>
<organism evidence="2 3">
    <name type="scientific">Nannocystis pusilla</name>
    <dbReference type="NCBI Taxonomy" id="889268"/>
    <lineage>
        <taxon>Bacteria</taxon>
        <taxon>Pseudomonadati</taxon>
        <taxon>Myxococcota</taxon>
        <taxon>Polyangia</taxon>
        <taxon>Nannocystales</taxon>
        <taxon>Nannocystaceae</taxon>
        <taxon>Nannocystis</taxon>
    </lineage>
</organism>
<reference evidence="2" key="1">
    <citation type="submission" date="2022-11" db="EMBL/GenBank/DDBJ databases">
        <title>Minimal conservation of predation-associated metabolite biosynthetic gene clusters underscores biosynthetic potential of Myxococcota including descriptions for ten novel species: Archangium lansinium sp. nov., Myxococcus landrumus sp. nov., Nannocystis bai.</title>
        <authorList>
            <person name="Ahearne A."/>
            <person name="Stevens C."/>
            <person name="Phillips K."/>
        </authorList>
    </citation>
    <scope>NUCLEOTIDE SEQUENCE</scope>
    <source>
        <strain evidence="2">Na p29</strain>
    </source>
</reference>
<dbReference type="AlphaFoldDB" id="A0A9X3EII9"/>
<evidence type="ECO:0000313" key="3">
    <source>
        <dbReference type="Proteomes" id="UP001150924"/>
    </source>
</evidence>
<sequence>MTRKFFVNLPVRDLPKSMAFFLALGFEFDPKFSSDRSACMKVSEGTFVMLLTESFFGGFTKRELCDTRTHEEALFSFTAASRSDVDAIVAKATAHGGVSAGPPEDHGFMYDHGFYDLDGHGWNVVWTDPSAT</sequence>
<evidence type="ECO:0000259" key="1">
    <source>
        <dbReference type="PROSITE" id="PS51819"/>
    </source>
</evidence>
<dbReference type="Pfam" id="PF00903">
    <property type="entry name" value="Glyoxalase"/>
    <property type="match status" value="1"/>
</dbReference>
<dbReference type="Proteomes" id="UP001150924">
    <property type="component" value="Unassembled WGS sequence"/>
</dbReference>
<dbReference type="EMBL" id="JAPNKE010000002">
    <property type="protein sequence ID" value="MCY1004340.1"/>
    <property type="molecule type" value="Genomic_DNA"/>
</dbReference>
<dbReference type="PANTHER" id="PTHR36503:SF2">
    <property type="entry name" value="BLR2408 PROTEIN"/>
    <property type="match status" value="1"/>
</dbReference>
<dbReference type="PROSITE" id="PS51819">
    <property type="entry name" value="VOC"/>
    <property type="match status" value="1"/>
</dbReference>
<dbReference type="PANTHER" id="PTHR36503">
    <property type="entry name" value="BLR2520 PROTEIN"/>
    <property type="match status" value="1"/>
</dbReference>
<keyword evidence="3" id="KW-1185">Reference proteome</keyword>
<feature type="domain" description="VOC" evidence="1">
    <location>
        <begin position="3"/>
        <end position="127"/>
    </location>
</feature>
<evidence type="ECO:0000313" key="2">
    <source>
        <dbReference type="EMBL" id="MCY1004340.1"/>
    </source>
</evidence>
<name>A0A9X3EII9_9BACT</name>